<reference evidence="1" key="1">
    <citation type="journal article" date="2022" name="Int. J. Mol. Sci.">
        <title>Draft Genome of Tanacetum Coccineum: Genomic Comparison of Closely Related Tanacetum-Family Plants.</title>
        <authorList>
            <person name="Yamashiro T."/>
            <person name="Shiraishi A."/>
            <person name="Nakayama K."/>
            <person name="Satake H."/>
        </authorList>
    </citation>
    <scope>NUCLEOTIDE SEQUENCE</scope>
</reference>
<sequence>MVLYNLGSDTNPLHPQTGPVAAELRCGRGGDDVGDDGVMVVVVVVFEWGGGGGDRLVVGGSWPEKWPESGRANGRRRNFREGREASYPFLHIAYGGEPTINLLRSFLNLGRAGDWLTLSNKCSADVPIALVKPITHLVNWKGNFFYVENRIIPSDYPELLLKSNKFDKKSFGDKVPLHPPKLAYLKLAVGPEVEDTNMLVVVGGDGDVRVKSDGGGDDDDGVRLRWPTVEVVLW</sequence>
<gene>
    <name evidence="1" type="ORF">Tco_1125347</name>
</gene>
<organism evidence="1 2">
    <name type="scientific">Tanacetum coccineum</name>
    <dbReference type="NCBI Taxonomy" id="301880"/>
    <lineage>
        <taxon>Eukaryota</taxon>
        <taxon>Viridiplantae</taxon>
        <taxon>Streptophyta</taxon>
        <taxon>Embryophyta</taxon>
        <taxon>Tracheophyta</taxon>
        <taxon>Spermatophyta</taxon>
        <taxon>Magnoliopsida</taxon>
        <taxon>eudicotyledons</taxon>
        <taxon>Gunneridae</taxon>
        <taxon>Pentapetalae</taxon>
        <taxon>asterids</taxon>
        <taxon>campanulids</taxon>
        <taxon>Asterales</taxon>
        <taxon>Asteraceae</taxon>
        <taxon>Asteroideae</taxon>
        <taxon>Anthemideae</taxon>
        <taxon>Anthemidinae</taxon>
        <taxon>Tanacetum</taxon>
    </lineage>
</organism>
<name>A0ABQ5J8Q7_9ASTR</name>
<evidence type="ECO:0000313" key="2">
    <source>
        <dbReference type="Proteomes" id="UP001151760"/>
    </source>
</evidence>
<dbReference type="EMBL" id="BQNB010021679">
    <property type="protein sequence ID" value="GJU08917.1"/>
    <property type="molecule type" value="Genomic_DNA"/>
</dbReference>
<keyword evidence="2" id="KW-1185">Reference proteome</keyword>
<comment type="caution">
    <text evidence="1">The sequence shown here is derived from an EMBL/GenBank/DDBJ whole genome shotgun (WGS) entry which is preliminary data.</text>
</comment>
<evidence type="ECO:0000313" key="1">
    <source>
        <dbReference type="EMBL" id="GJU08917.1"/>
    </source>
</evidence>
<protein>
    <submittedName>
        <fullName evidence="1">Uncharacterized protein</fullName>
    </submittedName>
</protein>
<accession>A0ABQ5J8Q7</accession>
<dbReference type="Proteomes" id="UP001151760">
    <property type="component" value="Unassembled WGS sequence"/>
</dbReference>
<proteinExistence type="predicted"/>
<reference evidence="1" key="2">
    <citation type="submission" date="2022-01" db="EMBL/GenBank/DDBJ databases">
        <authorList>
            <person name="Yamashiro T."/>
            <person name="Shiraishi A."/>
            <person name="Satake H."/>
            <person name="Nakayama K."/>
        </authorList>
    </citation>
    <scope>NUCLEOTIDE SEQUENCE</scope>
</reference>